<feature type="signal peptide" evidence="1">
    <location>
        <begin position="1"/>
        <end position="20"/>
    </location>
</feature>
<organism evidence="2 3">
    <name type="scientific">Solitalea longa</name>
    <dbReference type="NCBI Taxonomy" id="2079460"/>
    <lineage>
        <taxon>Bacteria</taxon>
        <taxon>Pseudomonadati</taxon>
        <taxon>Bacteroidota</taxon>
        <taxon>Sphingobacteriia</taxon>
        <taxon>Sphingobacteriales</taxon>
        <taxon>Sphingobacteriaceae</taxon>
        <taxon>Solitalea</taxon>
    </lineage>
</organism>
<dbReference type="RefSeq" id="WP_103790546.1">
    <property type="nucleotide sequence ID" value="NZ_PQVF01000017.1"/>
</dbReference>
<comment type="caution">
    <text evidence="2">The sequence shown here is derived from an EMBL/GenBank/DDBJ whole genome shotgun (WGS) entry which is preliminary data.</text>
</comment>
<dbReference type="Proteomes" id="UP000236893">
    <property type="component" value="Unassembled WGS sequence"/>
</dbReference>
<evidence type="ECO:0000313" key="3">
    <source>
        <dbReference type="Proteomes" id="UP000236893"/>
    </source>
</evidence>
<feature type="chain" id="PRO_5015617173" evidence="1">
    <location>
        <begin position="21"/>
        <end position="302"/>
    </location>
</feature>
<protein>
    <submittedName>
        <fullName evidence="2">Uncharacterized protein</fullName>
    </submittedName>
</protein>
<sequence length="302" mass="34751">MKKSITLMACFCLMLTTAFAQTRTVEQLKEYEKTLRKIDAEAINSENEMERRNSTYTFIKTLVTALKTPGSFNYPFDSLKTISITKDPSNKFRIFSWPFANEDGTYRYYGAIQINNSKQLELYPLKDYTDFIINRQDTVTSNENWFGAQYYQIIAPSSSNEPYLLLGWKGNSPKTSMRVIEPLTISDGFISMGAPILQDSTGKTVNRMIFEYSKSASMMLKYIPSKKWIVFDHLVPTDQSKKGNFEYYGPDLSYDGLKYEKGKWVYMTNINLTNEASEADELYNDPKKLANPQGIPINKKKN</sequence>
<proteinExistence type="predicted"/>
<gene>
    <name evidence="2" type="ORF">C3K47_17945</name>
</gene>
<reference evidence="2 3" key="1">
    <citation type="submission" date="2018-01" db="EMBL/GenBank/DDBJ databases">
        <authorList>
            <person name="Gaut B.S."/>
            <person name="Morton B.R."/>
            <person name="Clegg M.T."/>
            <person name="Duvall M.R."/>
        </authorList>
    </citation>
    <scope>NUCLEOTIDE SEQUENCE [LARGE SCALE GENOMIC DNA]</scope>
    <source>
        <strain evidence="2 3">HR-AV</strain>
    </source>
</reference>
<dbReference type="EMBL" id="PQVF01000017">
    <property type="protein sequence ID" value="POY34836.1"/>
    <property type="molecule type" value="Genomic_DNA"/>
</dbReference>
<evidence type="ECO:0000313" key="2">
    <source>
        <dbReference type="EMBL" id="POY34836.1"/>
    </source>
</evidence>
<name>A0A2S4ZX21_9SPHI</name>
<keyword evidence="3" id="KW-1185">Reference proteome</keyword>
<dbReference type="AlphaFoldDB" id="A0A2S4ZX21"/>
<evidence type="ECO:0000256" key="1">
    <source>
        <dbReference type="SAM" id="SignalP"/>
    </source>
</evidence>
<accession>A0A2S4ZX21</accession>
<dbReference type="OrthoDB" id="788168at2"/>
<keyword evidence="1" id="KW-0732">Signal</keyword>